<dbReference type="Proteomes" id="UP000777438">
    <property type="component" value="Unassembled WGS sequence"/>
</dbReference>
<dbReference type="EMBL" id="JAGPYM010000008">
    <property type="protein sequence ID" value="KAH6891056.1"/>
    <property type="molecule type" value="Genomic_DNA"/>
</dbReference>
<gene>
    <name evidence="2" type="ORF">B0T10DRAFT_511490</name>
</gene>
<reference evidence="2 3" key="1">
    <citation type="journal article" date="2021" name="Nat. Commun.">
        <title>Genetic determinants of endophytism in the Arabidopsis root mycobiome.</title>
        <authorList>
            <person name="Mesny F."/>
            <person name="Miyauchi S."/>
            <person name="Thiergart T."/>
            <person name="Pickel B."/>
            <person name="Atanasova L."/>
            <person name="Karlsson M."/>
            <person name="Huettel B."/>
            <person name="Barry K.W."/>
            <person name="Haridas S."/>
            <person name="Chen C."/>
            <person name="Bauer D."/>
            <person name="Andreopoulos W."/>
            <person name="Pangilinan J."/>
            <person name="LaButti K."/>
            <person name="Riley R."/>
            <person name="Lipzen A."/>
            <person name="Clum A."/>
            <person name="Drula E."/>
            <person name="Henrissat B."/>
            <person name="Kohler A."/>
            <person name="Grigoriev I.V."/>
            <person name="Martin F.M."/>
            <person name="Hacquard S."/>
        </authorList>
    </citation>
    <scope>NUCLEOTIDE SEQUENCE [LARGE SCALE GENOMIC DNA]</scope>
    <source>
        <strain evidence="2 3">MPI-CAGE-CH-0241</strain>
    </source>
</reference>
<accession>A0A9P9ATG0</accession>
<dbReference type="Pfam" id="PF14737">
    <property type="entry name" value="DUF4470"/>
    <property type="match status" value="1"/>
</dbReference>
<name>A0A9P9ATG0_9HYPO</name>
<dbReference type="AlphaFoldDB" id="A0A9P9ATG0"/>
<sequence length="1157" mass="128385">MLTPTVCNRPPYFYAYGMTPAISLTRSVPRDQDATVLSLGAGDLHNVLYTAYLEGDLPKRNIDVTCCDKDEKSAGRNAVFLSFLLDENEALDSESLWDSYYHMFINNATIDALLKQTTKLLSMSSTLEGWEKNNYGHAIKFSDADTLTDARRVWQRINQAAEEFQKQAYMEEFDKNFRASKERHKKSRTNIGGLRSAAPLSLQAQDVAPLTWEQYWKDGTVTPKQAEAKFPNPLLIGLLSDHEILHHDSDPIQCFHLAAAYAPLVSSSPLNPTEAEKNLKPAAAAQTQFNEWISAAKKILGKTLVIRFACAEALAFCHTLQSVAEGSLSANLYRRPWDTKPLKVDEGTPTSFDLVDTSNLGHHSEVLSILAAAGPLLNGQPWATLFTRIPIRSMTEEHEEAKDSEELNKVWLRTLETALRGDVPTVTMLLGLSPVEYWTNAKCEPDWEQLVTIPRTSPTSARVAWKLDNQLSGCPEGRGKLHIDESSLYQLLLPIIRQMLGSNDSWKPEVDDKTHSYFQYESIAVLLKTIKQRVRTDWATALTRLFDLIAQDEGLESFDIKLIPGLGAQLYIMGVITQPWLKSHIKNMPVVGAFNGWNSIPEAVSVTLTVSRDSISRLCGGWNLQDMNALIFNGSLGGDGPWLSKFGDVHIAFGTPRKTSTPDKDDYEVSVEQDEAGWFGTAPLIASFYVPTVALQMELVLSHPHVKLMVQQAEHDVLTLKPVIDAKVFTFEESLADHENVFVTKYMPGQKGYPVVCAHAKESASATRRPTDLQGTTLMAKISESEERLTTITGHLDLNSEKAKTLLEQKVPIELRYQNPFVVDVVFDRTELICSVRFPIPVEKDGIMTRVARKSGYFEVIATIARPGVSKELADLAFPSALSLAHVPCAMNVPHLNLDFLPIIDVQSEHDKLRWLTTLTSIQFSDREKQLREQADERSGISPDLRLNFKESLFTMFMLASGAQGGQTGLFAINNSGKGGIHMLIFVSALRLDGECGSVVLDAAVIPFTTEMIASGEMETFLLVLRELECCSIEVNDEELILWKKVLPSLVERCRTWSHRDSCEYKDELATVPLSLKEGDATICSCGNGKIPDNFMGLPEWETAVPNAVRVAISPLYAMSYVEHALALEPGATEKGSQDAGLLEDVDLKGIDLSSSA</sequence>
<proteinExistence type="predicted"/>
<dbReference type="InterPro" id="IPR027974">
    <property type="entry name" value="DUF4470"/>
</dbReference>
<keyword evidence="3" id="KW-1185">Reference proteome</keyword>
<organism evidence="2 3">
    <name type="scientific">Thelonectria olida</name>
    <dbReference type="NCBI Taxonomy" id="1576542"/>
    <lineage>
        <taxon>Eukaryota</taxon>
        <taxon>Fungi</taxon>
        <taxon>Dikarya</taxon>
        <taxon>Ascomycota</taxon>
        <taxon>Pezizomycotina</taxon>
        <taxon>Sordariomycetes</taxon>
        <taxon>Hypocreomycetidae</taxon>
        <taxon>Hypocreales</taxon>
        <taxon>Nectriaceae</taxon>
        <taxon>Thelonectria</taxon>
    </lineage>
</organism>
<comment type="caution">
    <text evidence="2">The sequence shown here is derived from an EMBL/GenBank/DDBJ whole genome shotgun (WGS) entry which is preliminary data.</text>
</comment>
<feature type="domain" description="DUF4470" evidence="1">
    <location>
        <begin position="16"/>
        <end position="105"/>
    </location>
</feature>
<evidence type="ECO:0000259" key="1">
    <source>
        <dbReference type="Pfam" id="PF14737"/>
    </source>
</evidence>
<protein>
    <recommendedName>
        <fullName evidence="1">DUF4470 domain-containing protein</fullName>
    </recommendedName>
</protein>
<dbReference type="OrthoDB" id="341421at2759"/>
<evidence type="ECO:0000313" key="3">
    <source>
        <dbReference type="Proteomes" id="UP000777438"/>
    </source>
</evidence>
<evidence type="ECO:0000313" key="2">
    <source>
        <dbReference type="EMBL" id="KAH6891056.1"/>
    </source>
</evidence>